<sequence>MTTQTPTSTAPERATDPRHPRPIGVNRPPLRRPGPMPVDFDVVTDPVPV</sequence>
<evidence type="ECO:0000313" key="3">
    <source>
        <dbReference type="Proteomes" id="UP001413721"/>
    </source>
</evidence>
<gene>
    <name evidence="2" type="ORF">WG926_20240</name>
</gene>
<evidence type="ECO:0000313" key="2">
    <source>
        <dbReference type="EMBL" id="MEN2990655.1"/>
    </source>
</evidence>
<dbReference type="Proteomes" id="UP001413721">
    <property type="component" value="Unassembled WGS sequence"/>
</dbReference>
<feature type="compositionally biased region" description="Polar residues" evidence="1">
    <location>
        <begin position="1"/>
        <end position="10"/>
    </location>
</feature>
<reference evidence="2 3" key="1">
    <citation type="submission" date="2024-03" db="EMBL/GenBank/DDBJ databases">
        <title>High-quality draft genome sequencing of Tistrella sp. BH-R2-4.</title>
        <authorList>
            <person name="Dong C."/>
        </authorList>
    </citation>
    <scope>NUCLEOTIDE SEQUENCE [LARGE SCALE GENOMIC DNA]</scope>
    <source>
        <strain evidence="2 3">BH-R2-4</strain>
    </source>
</reference>
<organism evidence="2 3">
    <name type="scientific">Tistrella arctica</name>
    <dbReference type="NCBI Taxonomy" id="3133430"/>
    <lineage>
        <taxon>Bacteria</taxon>
        <taxon>Pseudomonadati</taxon>
        <taxon>Pseudomonadota</taxon>
        <taxon>Alphaproteobacteria</taxon>
        <taxon>Geminicoccales</taxon>
        <taxon>Geminicoccaceae</taxon>
        <taxon>Tistrella</taxon>
    </lineage>
</organism>
<keyword evidence="3" id="KW-1185">Reference proteome</keyword>
<evidence type="ECO:0000256" key="1">
    <source>
        <dbReference type="SAM" id="MobiDB-lite"/>
    </source>
</evidence>
<feature type="compositionally biased region" description="Low complexity" evidence="1">
    <location>
        <begin position="37"/>
        <end position="49"/>
    </location>
</feature>
<feature type="region of interest" description="Disordered" evidence="1">
    <location>
        <begin position="1"/>
        <end position="49"/>
    </location>
</feature>
<comment type="caution">
    <text evidence="2">The sequence shown here is derived from an EMBL/GenBank/DDBJ whole genome shotgun (WGS) entry which is preliminary data.</text>
</comment>
<name>A0ABU9YPD7_9PROT</name>
<dbReference type="RefSeq" id="WP_345933510.1">
    <property type="nucleotide sequence ID" value="NZ_JBBKTV010000005.1"/>
</dbReference>
<accession>A0ABU9YPD7</accession>
<dbReference type="EMBL" id="JBBKTW010000008">
    <property type="protein sequence ID" value="MEN2990655.1"/>
    <property type="molecule type" value="Genomic_DNA"/>
</dbReference>
<proteinExistence type="predicted"/>
<protein>
    <submittedName>
        <fullName evidence="2">Uncharacterized protein</fullName>
    </submittedName>
</protein>